<evidence type="ECO:0000256" key="9">
    <source>
        <dbReference type="NCBIfam" id="TIGR00152"/>
    </source>
</evidence>
<dbReference type="GO" id="GO:0005524">
    <property type="term" value="F:ATP binding"/>
    <property type="evidence" value="ECO:0007669"/>
    <property type="project" value="UniProtKB-UniRule"/>
</dbReference>
<keyword evidence="3 8" id="KW-0808">Transferase</keyword>
<dbReference type="Proteomes" id="UP000294813">
    <property type="component" value="Unassembled WGS sequence"/>
</dbReference>
<organism evidence="10 11">
    <name type="scientific">Heliophilum fasciatum</name>
    <dbReference type="NCBI Taxonomy" id="35700"/>
    <lineage>
        <taxon>Bacteria</taxon>
        <taxon>Bacillati</taxon>
        <taxon>Bacillota</taxon>
        <taxon>Clostridia</taxon>
        <taxon>Eubacteriales</taxon>
        <taxon>Heliobacteriaceae</taxon>
        <taxon>Heliophilum</taxon>
    </lineage>
</organism>
<evidence type="ECO:0000256" key="8">
    <source>
        <dbReference type="HAMAP-Rule" id="MF_00376"/>
    </source>
</evidence>
<dbReference type="GO" id="GO:0004140">
    <property type="term" value="F:dephospho-CoA kinase activity"/>
    <property type="evidence" value="ECO:0007669"/>
    <property type="project" value="UniProtKB-UniRule"/>
</dbReference>
<keyword evidence="6 8" id="KW-0067">ATP-binding</keyword>
<dbReference type="GO" id="GO:0005737">
    <property type="term" value="C:cytoplasm"/>
    <property type="evidence" value="ECO:0007669"/>
    <property type="project" value="UniProtKB-SubCell"/>
</dbReference>
<dbReference type="SUPFAM" id="SSF52540">
    <property type="entry name" value="P-loop containing nucleoside triphosphate hydrolases"/>
    <property type="match status" value="1"/>
</dbReference>
<comment type="subcellular location">
    <subcellularLocation>
        <location evidence="8">Cytoplasm</location>
    </subcellularLocation>
</comment>
<dbReference type="Pfam" id="PF01121">
    <property type="entry name" value="CoaE"/>
    <property type="match status" value="1"/>
</dbReference>
<evidence type="ECO:0000256" key="5">
    <source>
        <dbReference type="ARBA" id="ARBA00022777"/>
    </source>
</evidence>
<sequence length="197" mass="21818">MKIIGLTGGIASGKTTVATHLRRLGAPVLDADVIARQVVEPGQQAWREIRQTFGPGVFLSDGKLDRAALGALVFADPTSRQQLNQIVHPQVQAVFQREIERLRAAGHRLVVLDIPLLLETGMDCMVDEVWVVAADEATQVQRLQLRDKLDEQAARSRIAAQMSLADKLKRADQVIDGQAELEVMLQQVEQLWKEKSL</sequence>
<dbReference type="CDD" id="cd02022">
    <property type="entry name" value="DPCK"/>
    <property type="match status" value="1"/>
</dbReference>
<dbReference type="RefSeq" id="WP_131917647.1">
    <property type="nucleotide sequence ID" value="NZ_JAOQNU010000001.1"/>
</dbReference>
<keyword evidence="11" id="KW-1185">Reference proteome</keyword>
<dbReference type="EC" id="2.7.1.24" evidence="8 9"/>
<keyword evidence="5 8" id="KW-0418">Kinase</keyword>
<evidence type="ECO:0000256" key="3">
    <source>
        <dbReference type="ARBA" id="ARBA00022679"/>
    </source>
</evidence>
<dbReference type="UniPathway" id="UPA00241">
    <property type="reaction ID" value="UER00356"/>
</dbReference>
<dbReference type="HAMAP" id="MF_00376">
    <property type="entry name" value="Dephospho_CoA_kinase"/>
    <property type="match status" value="1"/>
</dbReference>
<evidence type="ECO:0000313" key="11">
    <source>
        <dbReference type="Proteomes" id="UP000294813"/>
    </source>
</evidence>
<dbReference type="InterPro" id="IPR027417">
    <property type="entry name" value="P-loop_NTPase"/>
</dbReference>
<name>A0A4R2RWP9_9FIRM</name>
<evidence type="ECO:0000256" key="1">
    <source>
        <dbReference type="ARBA" id="ARBA00009018"/>
    </source>
</evidence>
<reference evidence="10 11" key="1">
    <citation type="submission" date="2019-03" db="EMBL/GenBank/DDBJ databases">
        <title>Genomic Encyclopedia of Type Strains, Phase IV (KMG-IV): sequencing the most valuable type-strain genomes for metagenomic binning, comparative biology and taxonomic classification.</title>
        <authorList>
            <person name="Goeker M."/>
        </authorList>
    </citation>
    <scope>NUCLEOTIDE SEQUENCE [LARGE SCALE GENOMIC DNA]</scope>
    <source>
        <strain evidence="10 11">DSM 11170</strain>
    </source>
</reference>
<comment type="similarity">
    <text evidence="1 8">Belongs to the CoaE family.</text>
</comment>
<dbReference type="EMBL" id="SLXT01000001">
    <property type="protein sequence ID" value="TCP68892.1"/>
    <property type="molecule type" value="Genomic_DNA"/>
</dbReference>
<dbReference type="AlphaFoldDB" id="A0A4R2RWP9"/>
<evidence type="ECO:0000313" key="10">
    <source>
        <dbReference type="EMBL" id="TCP68892.1"/>
    </source>
</evidence>
<dbReference type="PROSITE" id="PS51219">
    <property type="entry name" value="DPCK"/>
    <property type="match status" value="1"/>
</dbReference>
<dbReference type="FunFam" id="3.40.50.300:FF:000991">
    <property type="entry name" value="Dephospho-CoA kinase"/>
    <property type="match status" value="1"/>
</dbReference>
<keyword evidence="4 8" id="KW-0547">Nucleotide-binding</keyword>
<dbReference type="PANTHER" id="PTHR10695">
    <property type="entry name" value="DEPHOSPHO-COA KINASE-RELATED"/>
    <property type="match status" value="1"/>
</dbReference>
<keyword evidence="2 8" id="KW-0963">Cytoplasm</keyword>
<feature type="binding site" evidence="8">
    <location>
        <begin position="11"/>
        <end position="16"/>
    </location>
    <ligand>
        <name>ATP</name>
        <dbReference type="ChEBI" id="CHEBI:30616"/>
    </ligand>
</feature>
<evidence type="ECO:0000256" key="7">
    <source>
        <dbReference type="ARBA" id="ARBA00022993"/>
    </source>
</evidence>
<comment type="catalytic activity">
    <reaction evidence="8">
        <text>3'-dephospho-CoA + ATP = ADP + CoA + H(+)</text>
        <dbReference type="Rhea" id="RHEA:18245"/>
        <dbReference type="ChEBI" id="CHEBI:15378"/>
        <dbReference type="ChEBI" id="CHEBI:30616"/>
        <dbReference type="ChEBI" id="CHEBI:57287"/>
        <dbReference type="ChEBI" id="CHEBI:57328"/>
        <dbReference type="ChEBI" id="CHEBI:456216"/>
        <dbReference type="EC" id="2.7.1.24"/>
    </reaction>
</comment>
<dbReference type="InterPro" id="IPR001977">
    <property type="entry name" value="Depp_CoAkinase"/>
</dbReference>
<comment type="pathway">
    <text evidence="8">Cofactor biosynthesis; coenzyme A biosynthesis; CoA from (R)-pantothenate: step 5/5.</text>
</comment>
<gene>
    <name evidence="8" type="primary">coaE</name>
    <name evidence="10" type="ORF">EDD73_10158</name>
</gene>
<comment type="function">
    <text evidence="8">Catalyzes the phosphorylation of the 3'-hydroxyl group of dephosphocoenzyme A to form coenzyme A.</text>
</comment>
<dbReference type="OrthoDB" id="9812943at2"/>
<evidence type="ECO:0000256" key="6">
    <source>
        <dbReference type="ARBA" id="ARBA00022840"/>
    </source>
</evidence>
<protein>
    <recommendedName>
        <fullName evidence="8 9">Dephospho-CoA kinase</fullName>
        <ecNumber evidence="8 9">2.7.1.24</ecNumber>
    </recommendedName>
    <alternativeName>
        <fullName evidence="8">Dephosphocoenzyme A kinase</fullName>
    </alternativeName>
</protein>
<dbReference type="NCBIfam" id="TIGR00152">
    <property type="entry name" value="dephospho-CoA kinase"/>
    <property type="match status" value="1"/>
</dbReference>
<proteinExistence type="inferred from homology"/>
<accession>A0A4R2RWP9</accession>
<dbReference type="PANTHER" id="PTHR10695:SF46">
    <property type="entry name" value="BIFUNCTIONAL COENZYME A SYNTHASE-RELATED"/>
    <property type="match status" value="1"/>
</dbReference>
<evidence type="ECO:0000256" key="2">
    <source>
        <dbReference type="ARBA" id="ARBA00022490"/>
    </source>
</evidence>
<comment type="caution">
    <text evidence="10">The sequence shown here is derived from an EMBL/GenBank/DDBJ whole genome shotgun (WGS) entry which is preliminary data.</text>
</comment>
<dbReference type="Gene3D" id="3.40.50.300">
    <property type="entry name" value="P-loop containing nucleotide triphosphate hydrolases"/>
    <property type="match status" value="1"/>
</dbReference>
<evidence type="ECO:0000256" key="4">
    <source>
        <dbReference type="ARBA" id="ARBA00022741"/>
    </source>
</evidence>
<keyword evidence="7 8" id="KW-0173">Coenzyme A biosynthesis</keyword>
<dbReference type="GO" id="GO:0015937">
    <property type="term" value="P:coenzyme A biosynthetic process"/>
    <property type="evidence" value="ECO:0007669"/>
    <property type="project" value="UniProtKB-UniRule"/>
</dbReference>